<accession>A0A931J614</accession>
<evidence type="ECO:0000256" key="2">
    <source>
        <dbReference type="SAM" id="Phobius"/>
    </source>
</evidence>
<dbReference type="RefSeq" id="WP_198112627.1">
    <property type="nucleotide sequence ID" value="NZ_JAEDAK010000015.1"/>
</dbReference>
<dbReference type="AlphaFoldDB" id="A0A931J614"/>
<feature type="transmembrane region" description="Helical" evidence="2">
    <location>
        <begin position="28"/>
        <end position="48"/>
    </location>
</feature>
<comment type="caution">
    <text evidence="3">The sequence shown here is derived from an EMBL/GenBank/DDBJ whole genome shotgun (WGS) entry which is preliminary data.</text>
</comment>
<organism evidence="3 4">
    <name type="scientific">Inhella proteolytica</name>
    <dbReference type="NCBI Taxonomy" id="2795029"/>
    <lineage>
        <taxon>Bacteria</taxon>
        <taxon>Pseudomonadati</taxon>
        <taxon>Pseudomonadota</taxon>
        <taxon>Betaproteobacteria</taxon>
        <taxon>Burkholderiales</taxon>
        <taxon>Sphaerotilaceae</taxon>
        <taxon>Inhella</taxon>
    </lineage>
</organism>
<keyword evidence="2" id="KW-1133">Transmembrane helix</keyword>
<evidence type="ECO:0000256" key="1">
    <source>
        <dbReference type="SAM" id="MobiDB-lite"/>
    </source>
</evidence>
<keyword evidence="2" id="KW-0812">Transmembrane</keyword>
<evidence type="ECO:0000313" key="4">
    <source>
        <dbReference type="Proteomes" id="UP000613266"/>
    </source>
</evidence>
<sequence length="78" mass="8455">MTEEHKAPLPTQPSLGLLPEYSSPTQKVPWHFIGCQLGAALCCMVAAYRAFHMQPGLGWGLGAGALMLLGYVVRKLED</sequence>
<keyword evidence="4" id="KW-1185">Reference proteome</keyword>
<dbReference type="EMBL" id="JAEDAK010000015">
    <property type="protein sequence ID" value="MBH9578860.1"/>
    <property type="molecule type" value="Genomic_DNA"/>
</dbReference>
<gene>
    <name evidence="3" type="ORF">I7X39_18370</name>
</gene>
<feature type="region of interest" description="Disordered" evidence="1">
    <location>
        <begin position="1"/>
        <end position="20"/>
    </location>
</feature>
<dbReference type="Proteomes" id="UP000613266">
    <property type="component" value="Unassembled WGS sequence"/>
</dbReference>
<reference evidence="3" key="1">
    <citation type="submission" date="2020-12" db="EMBL/GenBank/DDBJ databases">
        <title>The genome sequence of Inhella sp. 1Y17.</title>
        <authorList>
            <person name="Liu Y."/>
        </authorList>
    </citation>
    <scope>NUCLEOTIDE SEQUENCE</scope>
    <source>
        <strain evidence="3">1Y17</strain>
    </source>
</reference>
<name>A0A931J614_9BURK</name>
<proteinExistence type="predicted"/>
<keyword evidence="2" id="KW-0472">Membrane</keyword>
<protein>
    <submittedName>
        <fullName evidence="3">Uncharacterized protein</fullName>
    </submittedName>
</protein>
<feature type="transmembrane region" description="Helical" evidence="2">
    <location>
        <begin position="55"/>
        <end position="73"/>
    </location>
</feature>
<evidence type="ECO:0000313" key="3">
    <source>
        <dbReference type="EMBL" id="MBH9578860.1"/>
    </source>
</evidence>